<organism evidence="1 2">
    <name type="scientific">Schaedlerella arabinosiphila</name>
    <dbReference type="NCBI Taxonomy" id="2044587"/>
    <lineage>
        <taxon>Bacteria</taxon>
        <taxon>Bacillati</taxon>
        <taxon>Bacillota</taxon>
        <taxon>Clostridia</taxon>
        <taxon>Lachnospirales</taxon>
        <taxon>Lachnospiraceae</taxon>
        <taxon>Schaedlerella</taxon>
    </lineage>
</organism>
<dbReference type="GO" id="GO:0019441">
    <property type="term" value="P:L-tryptophan catabolic process to kynurenine"/>
    <property type="evidence" value="ECO:0007669"/>
    <property type="project" value="InterPro"/>
</dbReference>
<dbReference type="InterPro" id="IPR007325">
    <property type="entry name" value="KFase/CYL"/>
</dbReference>
<dbReference type="Proteomes" id="UP000474104">
    <property type="component" value="Unassembled WGS sequence"/>
</dbReference>
<dbReference type="RefSeq" id="WP_162205677.1">
    <property type="nucleotide sequence ID" value="NZ_VIRB01000079.1"/>
</dbReference>
<dbReference type="SUPFAM" id="SSF102198">
    <property type="entry name" value="Putative cyclase"/>
    <property type="match status" value="1"/>
</dbReference>
<accession>A0A9X5C7R0</accession>
<sequence>MILKKNYHDDSWLRENCWGKYGKHDEQGAMNELNSQSVLKAISLIQKGKIYDLETERFKGMNIWDGHCAFDILSYSSPAGREAMKNSERMADEVNWYKDGNWLDEEHNAPEYHMGLNTEMMIAPMHIGTHIDALCHWTTGEDAHWYNGYTSGQYGTTFGPVRCDASKIPPMIMRGVMLDIAGYKQMESLPDHYLITAEDCEGCAKWEGVELKPGDAVFLRNGETWPKGRCGDAGVGISAARYLVEEGGAILVGDDMSCIDGFREDGSSSVAHHPQPVHHYLLIQQGVHIMEFVQLNELAKYQVYEFCFICTPSKIRNATGMFVLPIAVV</sequence>
<comment type="caution">
    <text evidence="1">The sequence shown here is derived from an EMBL/GenBank/DDBJ whole genome shotgun (WGS) entry which is preliminary data.</text>
</comment>
<dbReference type="Gene3D" id="3.50.30.50">
    <property type="entry name" value="Putative cyclase"/>
    <property type="match status" value="1"/>
</dbReference>
<gene>
    <name evidence="1" type="ORF">FMM80_13720</name>
</gene>
<proteinExistence type="predicted"/>
<evidence type="ECO:0000313" key="1">
    <source>
        <dbReference type="EMBL" id="NDO69679.1"/>
    </source>
</evidence>
<dbReference type="PANTHER" id="PTHR34861:SF10">
    <property type="entry name" value="CYCLASE"/>
    <property type="match status" value="1"/>
</dbReference>
<dbReference type="AlphaFoldDB" id="A0A9X5C7R0"/>
<dbReference type="PANTHER" id="PTHR34861">
    <property type="match status" value="1"/>
</dbReference>
<dbReference type="InterPro" id="IPR037175">
    <property type="entry name" value="KFase_sf"/>
</dbReference>
<dbReference type="Pfam" id="PF04199">
    <property type="entry name" value="Cyclase"/>
    <property type="match status" value="1"/>
</dbReference>
<dbReference type="EMBL" id="VIRB01000079">
    <property type="protein sequence ID" value="NDO69679.1"/>
    <property type="molecule type" value="Genomic_DNA"/>
</dbReference>
<name>A0A9X5C7R0_9FIRM</name>
<reference evidence="1 2" key="1">
    <citation type="submission" date="2019-07" db="EMBL/GenBank/DDBJ databases">
        <title>Draft genome sequences of 15 bacterial species constituting the stable defined intestinal microbiota of the GM15 gnotobiotic mouse model.</title>
        <authorList>
            <person name="Elie C."/>
            <person name="Mathieu A."/>
            <person name="Saliou A."/>
            <person name="Darnaud M."/>
            <person name="Leulier F."/>
            <person name="Tamellini A."/>
        </authorList>
    </citation>
    <scope>NUCLEOTIDE SEQUENCE [LARGE SCALE GENOMIC DNA]</scope>
    <source>
        <strain evidence="2">ASF 502</strain>
    </source>
</reference>
<dbReference type="GO" id="GO:0004061">
    <property type="term" value="F:arylformamidase activity"/>
    <property type="evidence" value="ECO:0007669"/>
    <property type="project" value="InterPro"/>
</dbReference>
<evidence type="ECO:0000313" key="2">
    <source>
        <dbReference type="Proteomes" id="UP000474104"/>
    </source>
</evidence>
<protein>
    <submittedName>
        <fullName evidence="1">Cyclase family protein</fullName>
    </submittedName>
</protein>